<keyword evidence="3" id="KW-0560">Oxidoreductase</keyword>
<dbReference type="PANTHER" id="PTHR24322">
    <property type="entry name" value="PKSB"/>
    <property type="match status" value="1"/>
</dbReference>
<evidence type="ECO:0000313" key="6">
    <source>
        <dbReference type="EMBL" id="EEH37628.2"/>
    </source>
</evidence>
<accession>C1HBA5</accession>
<dbReference type="Gene3D" id="3.40.50.720">
    <property type="entry name" value="NAD(P)-binding Rossmann-like Domain"/>
    <property type="match status" value="1"/>
</dbReference>
<evidence type="ECO:0000256" key="5">
    <source>
        <dbReference type="SAM" id="SignalP"/>
    </source>
</evidence>
<dbReference type="PROSITE" id="PS00061">
    <property type="entry name" value="ADH_SHORT"/>
    <property type="match status" value="1"/>
</dbReference>
<feature type="region of interest" description="Disordered" evidence="4">
    <location>
        <begin position="325"/>
        <end position="356"/>
    </location>
</feature>
<organism evidence="6 7">
    <name type="scientific">Paracoccidioides lutzii (strain ATCC MYA-826 / Pb01)</name>
    <name type="common">Paracoccidioides brasiliensis</name>
    <dbReference type="NCBI Taxonomy" id="502779"/>
    <lineage>
        <taxon>Eukaryota</taxon>
        <taxon>Fungi</taxon>
        <taxon>Dikarya</taxon>
        <taxon>Ascomycota</taxon>
        <taxon>Pezizomycotina</taxon>
        <taxon>Eurotiomycetes</taxon>
        <taxon>Eurotiomycetidae</taxon>
        <taxon>Onygenales</taxon>
        <taxon>Ajellomycetaceae</taxon>
        <taxon>Paracoccidioides</taxon>
    </lineage>
</organism>
<sequence length="396" mass="44097">MPKETQPAWYGVQASPSPTTRKTLLALLTIFFLRLLSHTLSSQNPEQLDPPTPLGQTPRETRPDNRRLQRDRETDHARSSRTGCHGYYHRCEGAGLRAALTYRDKQKPSTNRNLPLHRRHQPLIPSLAAHPNPLNPPAAPNRPNQQRRHRPPKLNTRNPHLNHPANLRRKHNLPLLDRARVPPPPMLKANHGHIITVASMASFLGLGGMAPYSCSKASAMAFHEALGQEVKLWYRADKVRTSIVFPYWVRTGMVRGLTGRGGRDVGGMPVMDVEEVSGAVVKLVLGQRSGQVILPEGCRLKIGATRHSLFTNETLHIRKPAYNRINNEKSATSSPRAPLTLNPPTKPPTPCSKTSLSPANTSILPPFQHPPRQHSRHSCRKIITPPLHALNTLPFA</sequence>
<evidence type="ECO:0000256" key="1">
    <source>
        <dbReference type="ARBA" id="ARBA00006484"/>
    </source>
</evidence>
<dbReference type="Pfam" id="PF00106">
    <property type="entry name" value="adh_short"/>
    <property type="match status" value="1"/>
</dbReference>
<dbReference type="InterPro" id="IPR036291">
    <property type="entry name" value="NAD(P)-bd_dom_sf"/>
</dbReference>
<dbReference type="GeneID" id="9093210"/>
<dbReference type="InterPro" id="IPR002347">
    <property type="entry name" value="SDR_fam"/>
</dbReference>
<feature type="region of interest" description="Disordered" evidence="4">
    <location>
        <begin position="42"/>
        <end position="88"/>
    </location>
</feature>
<dbReference type="KEGG" id="pbl:PAAG_08046"/>
<evidence type="ECO:0000256" key="4">
    <source>
        <dbReference type="SAM" id="MobiDB-lite"/>
    </source>
</evidence>
<feature type="compositionally biased region" description="Basic and acidic residues" evidence="4">
    <location>
        <begin position="59"/>
        <end position="78"/>
    </location>
</feature>
<dbReference type="RefSeq" id="XP_015700841.1">
    <property type="nucleotide sequence ID" value="XM_015846406.1"/>
</dbReference>
<dbReference type="GO" id="GO:0016616">
    <property type="term" value="F:oxidoreductase activity, acting on the CH-OH group of donors, NAD or NADP as acceptor"/>
    <property type="evidence" value="ECO:0007669"/>
    <property type="project" value="TreeGrafter"/>
</dbReference>
<dbReference type="SUPFAM" id="SSF51735">
    <property type="entry name" value="NAD(P)-binding Rossmann-fold domains"/>
    <property type="match status" value="1"/>
</dbReference>
<proteinExistence type="inferred from homology"/>
<keyword evidence="2" id="KW-0521">NADP</keyword>
<name>C1HBA5_PARBA</name>
<dbReference type="PRINTS" id="PR00081">
    <property type="entry name" value="GDHRDH"/>
</dbReference>
<feature type="chain" id="PRO_5002910423" evidence="5">
    <location>
        <begin position="43"/>
        <end position="396"/>
    </location>
</feature>
<feature type="signal peptide" evidence="5">
    <location>
        <begin position="1"/>
        <end position="42"/>
    </location>
</feature>
<feature type="region of interest" description="Disordered" evidence="4">
    <location>
        <begin position="126"/>
        <end position="173"/>
    </location>
</feature>
<dbReference type="HOGENOM" id="CLU_696572_0_0_1"/>
<dbReference type="VEuPathDB" id="FungiDB:PAAG_08046"/>
<dbReference type="EMBL" id="KN294020">
    <property type="protein sequence ID" value="EEH37628.2"/>
    <property type="molecule type" value="Genomic_DNA"/>
</dbReference>
<evidence type="ECO:0000313" key="7">
    <source>
        <dbReference type="Proteomes" id="UP000002059"/>
    </source>
</evidence>
<keyword evidence="7" id="KW-1185">Reference proteome</keyword>
<evidence type="ECO:0000256" key="3">
    <source>
        <dbReference type="ARBA" id="ARBA00023002"/>
    </source>
</evidence>
<keyword evidence="5" id="KW-0732">Signal</keyword>
<dbReference type="PANTHER" id="PTHR24322:SF736">
    <property type="entry name" value="RETINOL DEHYDROGENASE 10"/>
    <property type="match status" value="1"/>
</dbReference>
<dbReference type="AlphaFoldDB" id="C1HBA5"/>
<comment type="similarity">
    <text evidence="1">Belongs to the short-chain dehydrogenases/reductases (SDR) family.</text>
</comment>
<protein>
    <submittedName>
        <fullName evidence="6">Uncharacterized protein</fullName>
    </submittedName>
</protein>
<evidence type="ECO:0000256" key="2">
    <source>
        <dbReference type="ARBA" id="ARBA00022857"/>
    </source>
</evidence>
<reference evidence="6 7" key="1">
    <citation type="journal article" date="2011" name="PLoS Genet.">
        <title>Comparative genomic analysis of human fungal pathogens causing paracoccidioidomycosis.</title>
        <authorList>
            <person name="Desjardins C.A."/>
            <person name="Champion M.D."/>
            <person name="Holder J.W."/>
            <person name="Muszewska A."/>
            <person name="Goldberg J."/>
            <person name="Bailao A.M."/>
            <person name="Brigido M.M."/>
            <person name="Ferreira M.E."/>
            <person name="Garcia A.M."/>
            <person name="Grynberg M."/>
            <person name="Gujja S."/>
            <person name="Heiman D.I."/>
            <person name="Henn M.R."/>
            <person name="Kodira C.D."/>
            <person name="Leon-Narvaez H."/>
            <person name="Longo L.V."/>
            <person name="Ma L.J."/>
            <person name="Malavazi I."/>
            <person name="Matsuo A.L."/>
            <person name="Morais F.V."/>
            <person name="Pereira M."/>
            <person name="Rodriguez-Brito S."/>
            <person name="Sakthikumar S."/>
            <person name="Salem-Izacc S.M."/>
            <person name="Sykes S.M."/>
            <person name="Teixeira M.M."/>
            <person name="Vallejo M.C."/>
            <person name="Walter M.E."/>
            <person name="Yandava C."/>
            <person name="Young S."/>
            <person name="Zeng Q."/>
            <person name="Zucker J."/>
            <person name="Felipe M.S."/>
            <person name="Goldman G.H."/>
            <person name="Haas B.J."/>
            <person name="McEwen J.G."/>
            <person name="Nino-Vega G."/>
            <person name="Puccia R."/>
            <person name="San-Blas G."/>
            <person name="Soares C.M."/>
            <person name="Birren B.W."/>
            <person name="Cuomo C.A."/>
        </authorList>
    </citation>
    <scope>NUCLEOTIDE SEQUENCE [LARGE SCALE GENOMIC DNA]</scope>
    <source>
        <strain evidence="7">ATCC MYA-826 / Pb01</strain>
    </source>
</reference>
<dbReference type="InterPro" id="IPR020904">
    <property type="entry name" value="Sc_DH/Rdtase_CS"/>
</dbReference>
<gene>
    <name evidence="6" type="ORF">PAAG_08046</name>
</gene>
<feature type="compositionally biased region" description="Polar residues" evidence="4">
    <location>
        <begin position="325"/>
        <end position="335"/>
    </location>
</feature>
<dbReference type="Proteomes" id="UP000002059">
    <property type="component" value="Partially assembled WGS sequence"/>
</dbReference>
<dbReference type="OrthoDB" id="10253736at2759"/>